<organism evidence="1 2">
    <name type="scientific">Phocaeicola vulgatus</name>
    <name type="common">Bacteroides vulgatus</name>
    <dbReference type="NCBI Taxonomy" id="821"/>
    <lineage>
        <taxon>Bacteria</taxon>
        <taxon>Pseudomonadati</taxon>
        <taxon>Bacteroidota</taxon>
        <taxon>Bacteroidia</taxon>
        <taxon>Bacteroidales</taxon>
        <taxon>Bacteroidaceae</taxon>
        <taxon>Phocaeicola</taxon>
    </lineage>
</organism>
<dbReference type="EMBL" id="CP013020">
    <property type="protein sequence ID" value="ALK85781.1"/>
    <property type="molecule type" value="Genomic_DNA"/>
</dbReference>
<name>A0A0P0M468_PHOVU</name>
<evidence type="ECO:0000313" key="2">
    <source>
        <dbReference type="Proteomes" id="UP000061587"/>
    </source>
</evidence>
<reference evidence="1 2" key="2">
    <citation type="journal article" date="2016" name="Genome Biol. Evol.">
        <title>Extensive mobilome-driven genome diversification in mouse gut-associated Bacteroides vulgatus mpk.</title>
        <authorList>
            <person name="Lange A."/>
            <person name="Beier S."/>
            <person name="Steimle A."/>
            <person name="Autenrieth I.B."/>
            <person name="Huson D.H."/>
            <person name="Frick J.S."/>
        </authorList>
    </citation>
    <scope>NUCLEOTIDE SEQUENCE [LARGE SCALE GENOMIC DNA]</scope>
    <source>
        <strain evidence="2">mpk</strain>
    </source>
</reference>
<gene>
    <name evidence="1" type="ORF">BvMPK_3211</name>
</gene>
<protein>
    <submittedName>
        <fullName evidence="1">Uncharacterized protein</fullName>
    </submittedName>
</protein>
<dbReference type="RefSeq" id="WP_012055801.1">
    <property type="nucleotide sequence ID" value="NZ_JAHOKH010000064.1"/>
</dbReference>
<accession>A0A0P0M468</accession>
<proteinExistence type="predicted"/>
<reference evidence="2" key="1">
    <citation type="submission" date="2015-10" db="EMBL/GenBank/DDBJ databases">
        <title>Extensive mobilome-driven genome diversification in gut-associated Bacteroides vulgatus mpk.</title>
        <authorList>
            <person name="Beier S."/>
            <person name="Lange A."/>
            <person name="Huson D.H."/>
            <person name="Frick J.-S."/>
            <person name="Autenrieth I.B."/>
        </authorList>
    </citation>
    <scope>NUCLEOTIDE SEQUENCE [LARGE SCALE GENOMIC DNA]</scope>
    <source>
        <strain evidence="2">mpk</strain>
    </source>
</reference>
<evidence type="ECO:0000313" key="1">
    <source>
        <dbReference type="EMBL" id="ALK85781.1"/>
    </source>
</evidence>
<dbReference type="PATRIC" id="fig|821.40.peg.3852"/>
<sequence>MWIIEDMFKSRKGFELKNSLTEYIPDTYFEYGEWDKFLFERDNLRLIKAAEESQEIYMKNREEYRRCFQLIDAVNINMFEKRKHI</sequence>
<dbReference type="Proteomes" id="UP000061587">
    <property type="component" value="Chromosome"/>
</dbReference>
<dbReference type="AlphaFoldDB" id="A0A0P0M468"/>